<accession>A0A9N9QRB5</accession>
<dbReference type="PANTHER" id="PTHR33053:SF24">
    <property type="entry name" value="TRANSPOSASE DOMAIN-CONTAINING PROTEIN"/>
    <property type="match status" value="1"/>
</dbReference>
<gene>
    <name evidence="2" type="ORF">CEUTPL_LOCUS10467</name>
</gene>
<dbReference type="AlphaFoldDB" id="A0A9N9QRB5"/>
<evidence type="ECO:0000313" key="3">
    <source>
        <dbReference type="Proteomes" id="UP001152799"/>
    </source>
</evidence>
<protein>
    <recommendedName>
        <fullName evidence="4">Transposase domain-containing protein</fullName>
    </recommendedName>
</protein>
<dbReference type="PANTHER" id="PTHR33053">
    <property type="entry name" value="PROTEIN, PUTATIVE-RELATED"/>
    <property type="match status" value="1"/>
</dbReference>
<dbReference type="EMBL" id="OU892282">
    <property type="protein sequence ID" value="CAG9769997.1"/>
    <property type="molecule type" value="Genomic_DNA"/>
</dbReference>
<reference evidence="2" key="1">
    <citation type="submission" date="2022-01" db="EMBL/GenBank/DDBJ databases">
        <authorList>
            <person name="King R."/>
        </authorList>
    </citation>
    <scope>NUCLEOTIDE SEQUENCE</scope>
</reference>
<evidence type="ECO:0000256" key="1">
    <source>
        <dbReference type="SAM" id="MobiDB-lite"/>
    </source>
</evidence>
<keyword evidence="3" id="KW-1185">Reference proteome</keyword>
<feature type="region of interest" description="Disordered" evidence="1">
    <location>
        <begin position="16"/>
        <end position="35"/>
    </location>
</feature>
<feature type="compositionally biased region" description="Low complexity" evidence="1">
    <location>
        <begin position="18"/>
        <end position="31"/>
    </location>
</feature>
<name>A0A9N9QRB5_9CUCU</name>
<organism evidence="2 3">
    <name type="scientific">Ceutorhynchus assimilis</name>
    <name type="common">cabbage seed weevil</name>
    <dbReference type="NCBI Taxonomy" id="467358"/>
    <lineage>
        <taxon>Eukaryota</taxon>
        <taxon>Metazoa</taxon>
        <taxon>Ecdysozoa</taxon>
        <taxon>Arthropoda</taxon>
        <taxon>Hexapoda</taxon>
        <taxon>Insecta</taxon>
        <taxon>Pterygota</taxon>
        <taxon>Neoptera</taxon>
        <taxon>Endopterygota</taxon>
        <taxon>Coleoptera</taxon>
        <taxon>Polyphaga</taxon>
        <taxon>Cucujiformia</taxon>
        <taxon>Curculionidae</taxon>
        <taxon>Ceutorhynchinae</taxon>
        <taxon>Ceutorhynchus</taxon>
    </lineage>
</organism>
<feature type="compositionally biased region" description="Polar residues" evidence="1">
    <location>
        <begin position="80"/>
        <end position="94"/>
    </location>
</feature>
<evidence type="ECO:0008006" key="4">
    <source>
        <dbReference type="Google" id="ProtNLM"/>
    </source>
</evidence>
<feature type="region of interest" description="Disordered" evidence="1">
    <location>
        <begin position="68"/>
        <end position="94"/>
    </location>
</feature>
<evidence type="ECO:0000313" key="2">
    <source>
        <dbReference type="EMBL" id="CAG9769997.1"/>
    </source>
</evidence>
<dbReference type="Proteomes" id="UP001152799">
    <property type="component" value="Chromosome 6"/>
</dbReference>
<proteinExistence type="predicted"/>
<dbReference type="OrthoDB" id="10053513at2759"/>
<sequence>MYRRVNSELNRFILDAGSSNNNNFESSSSSNIIEPPKSVEISDNLQLDSDNSVSDSIPAHDFFFKPTDLLQDSDNEDPSQEQQQVTAKNQNNPNSDLKFDLKSWAISQKVTHCALTKLLHILKPYHSELPLDSRTLLSTPQCFNITELNTGSYIHLGLERAVRFFLEKYRNFNDNIINVSFNIDGIPLYKSSNIQAWPILGLIKNFNDQNPFAVGIFCGNSKPCPLDLYLDSFIRECNNLKEDGLLFENRRYSIVIHSFICDAPAKAFIKCIKSHSGYSSCDKCIEIGDYINGRVVLKNTNSAKRTNNSLREQLDEDHHVGISPLLNLDIDMVNIFPIDYMHNVCLGVMKKLLNSWVGGNLNVRLPTRLVTFISNRLVNCVSFIPGEINRKPRPLSELPKFKATEFRTFLLYTGIVVLKDIVSAPIYNHFLLFHTGIILLMSENNLSREKNCENSKRIFETFISHGQKLYGPEFPIYNIHVLSHLPDDVLKFGSLDSFSAFPFENYLGNIKSLVRSSTKPLQQICRRIIELESVNTCTILNHEVKLEFEHYNGPCSSNQLSKKFRKLSLKNNFFTIHSYSKADSYCFTNAYVIQIENLIRENNDNNEIKIIGRYFTSCDSYYDYPFDSSDLHIHLVSGLTNFTKTWHISEIIGKCMLLPYQDNFVSIPLFHTCKV</sequence>